<dbReference type="InterPro" id="IPR016181">
    <property type="entry name" value="Acyl_CoA_acyltransferase"/>
</dbReference>
<name>A0A5C6VAW9_9FLAO</name>
<proteinExistence type="predicted"/>
<reference evidence="2 3" key="1">
    <citation type="submission" date="2019-08" db="EMBL/GenBank/DDBJ databases">
        <title>Genome of Luteibaculum oceani JCM 18817.</title>
        <authorList>
            <person name="Bowman J.P."/>
        </authorList>
    </citation>
    <scope>NUCLEOTIDE SEQUENCE [LARGE SCALE GENOMIC DNA]</scope>
    <source>
        <strain evidence="2 3">JCM 18817</strain>
    </source>
</reference>
<organism evidence="2 3">
    <name type="scientific">Luteibaculum oceani</name>
    <dbReference type="NCBI Taxonomy" id="1294296"/>
    <lineage>
        <taxon>Bacteria</taxon>
        <taxon>Pseudomonadati</taxon>
        <taxon>Bacteroidota</taxon>
        <taxon>Flavobacteriia</taxon>
        <taxon>Flavobacteriales</taxon>
        <taxon>Luteibaculaceae</taxon>
        <taxon>Luteibaculum</taxon>
    </lineage>
</organism>
<dbReference type="OrthoDB" id="9785911at2"/>
<dbReference type="EMBL" id="VORB01000004">
    <property type="protein sequence ID" value="TXC81526.1"/>
    <property type="molecule type" value="Genomic_DNA"/>
</dbReference>
<gene>
    <name evidence="2" type="ORF">FRX97_05830</name>
</gene>
<dbReference type="PANTHER" id="PTHR36174">
    <property type="entry name" value="LIPID II:GLYCINE GLYCYLTRANSFERASE"/>
    <property type="match status" value="1"/>
</dbReference>
<sequence length="323" mass="37471">MVESFYNSKSFFDVLSKTYSAKIIILDDKAENLYGLKKGKKIIDYPFGFFPQHKDYYHGTDIEAKSKQLVDFCIDNKVKSLEIKTSKPIEETTCKSLNLIETQGSLTAILKLGNYDDIRSSFSKSLRQNIRTTERRAKESDVAYSVEKKAGKSLYEWYNLMLRLYRDKHLMIPQPLSLFKNLINQENKEWGTMLLTAKIDERIIGGIFLIYDSQHWEYGWAATDQNFKKLGINTLLVNEAIKMACTENANSFGFGLTPQSDKKLAKFKSRWGCEMSPTYIYNWKKSPKPMDLNKNYLFIRKFIPLIPIPVLRVISEKLVPKLL</sequence>
<feature type="domain" description="N-acetyltransferase" evidence="1">
    <location>
        <begin position="144"/>
        <end position="295"/>
    </location>
</feature>
<keyword evidence="2" id="KW-0808">Transferase</keyword>
<dbReference type="AlphaFoldDB" id="A0A5C6VAW9"/>
<dbReference type="SUPFAM" id="SSF55729">
    <property type="entry name" value="Acyl-CoA N-acyltransferases (Nat)"/>
    <property type="match status" value="1"/>
</dbReference>
<protein>
    <submittedName>
        <fullName evidence="2">GNAT family N-acetyltransferase</fullName>
    </submittedName>
</protein>
<evidence type="ECO:0000313" key="3">
    <source>
        <dbReference type="Proteomes" id="UP000321168"/>
    </source>
</evidence>
<evidence type="ECO:0000313" key="2">
    <source>
        <dbReference type="EMBL" id="TXC81526.1"/>
    </source>
</evidence>
<dbReference type="PROSITE" id="PS51186">
    <property type="entry name" value="GNAT"/>
    <property type="match status" value="1"/>
</dbReference>
<dbReference type="InterPro" id="IPR050644">
    <property type="entry name" value="PG_Glycine_Bridge_Synth"/>
</dbReference>
<dbReference type="InterPro" id="IPR000182">
    <property type="entry name" value="GNAT_dom"/>
</dbReference>
<dbReference type="Gene3D" id="3.40.630.30">
    <property type="match status" value="1"/>
</dbReference>
<evidence type="ECO:0000259" key="1">
    <source>
        <dbReference type="PROSITE" id="PS51186"/>
    </source>
</evidence>
<dbReference type="GO" id="GO:0016747">
    <property type="term" value="F:acyltransferase activity, transferring groups other than amino-acyl groups"/>
    <property type="evidence" value="ECO:0007669"/>
    <property type="project" value="InterPro"/>
</dbReference>
<dbReference type="Pfam" id="PF13480">
    <property type="entry name" value="Acetyltransf_6"/>
    <property type="match status" value="1"/>
</dbReference>
<comment type="caution">
    <text evidence="2">The sequence shown here is derived from an EMBL/GenBank/DDBJ whole genome shotgun (WGS) entry which is preliminary data.</text>
</comment>
<dbReference type="InterPro" id="IPR038740">
    <property type="entry name" value="BioF2-like_GNAT_dom"/>
</dbReference>
<dbReference type="RefSeq" id="WP_147014255.1">
    <property type="nucleotide sequence ID" value="NZ_VORB01000004.1"/>
</dbReference>
<dbReference type="PANTHER" id="PTHR36174:SF1">
    <property type="entry name" value="LIPID II:GLYCINE GLYCYLTRANSFERASE"/>
    <property type="match status" value="1"/>
</dbReference>
<dbReference type="Proteomes" id="UP000321168">
    <property type="component" value="Unassembled WGS sequence"/>
</dbReference>
<keyword evidence="3" id="KW-1185">Reference proteome</keyword>
<accession>A0A5C6VAW9</accession>